<dbReference type="EMBL" id="VCKY01000170">
    <property type="protein sequence ID" value="TMR10973.1"/>
    <property type="molecule type" value="Genomic_DNA"/>
</dbReference>
<protein>
    <recommendedName>
        <fullName evidence="4">Toxin</fullName>
    </recommendedName>
</protein>
<dbReference type="OrthoDB" id="4144896at2"/>
<keyword evidence="3" id="KW-1185">Reference proteome</keyword>
<organism evidence="2 3">
    <name type="scientific">Nonomuraea turkmeniaca</name>
    <dbReference type="NCBI Taxonomy" id="103838"/>
    <lineage>
        <taxon>Bacteria</taxon>
        <taxon>Bacillati</taxon>
        <taxon>Actinomycetota</taxon>
        <taxon>Actinomycetes</taxon>
        <taxon>Streptosporangiales</taxon>
        <taxon>Streptosporangiaceae</taxon>
        <taxon>Nonomuraea</taxon>
    </lineage>
</organism>
<proteinExistence type="predicted"/>
<reference evidence="2 3" key="1">
    <citation type="submission" date="2019-05" db="EMBL/GenBank/DDBJ databases">
        <title>Draft genome sequence of Nonomuraea turkmeniaca DSM 43926.</title>
        <authorList>
            <person name="Saricaoglu S."/>
            <person name="Isik K."/>
        </authorList>
    </citation>
    <scope>NUCLEOTIDE SEQUENCE [LARGE SCALE GENOMIC DNA]</scope>
    <source>
        <strain evidence="2 3">DSM 43926</strain>
    </source>
</reference>
<evidence type="ECO:0000256" key="1">
    <source>
        <dbReference type="SAM" id="MobiDB-lite"/>
    </source>
</evidence>
<dbReference type="RefSeq" id="WP_138671350.1">
    <property type="nucleotide sequence ID" value="NZ_VCKY01000170.1"/>
</dbReference>
<evidence type="ECO:0000313" key="2">
    <source>
        <dbReference type="EMBL" id="TMR10973.1"/>
    </source>
</evidence>
<sequence>MLEAPIPYPFTLDAFLDRIRDVRQRPLHMHDLPDEARGAVTGLWLGTKNADHLFVDPGASGLLRVNIALHEVSHMLLKHGRVGGDAEVFIRRMLGPIMAAGRGRYETEWERDAEKLAALILTRAHTPPPQDGDEGLHRLSRTFGYES</sequence>
<feature type="region of interest" description="Disordered" evidence="1">
    <location>
        <begin position="124"/>
        <end position="147"/>
    </location>
</feature>
<dbReference type="AlphaFoldDB" id="A0A5S4F488"/>
<accession>A0A5S4F488</accession>
<dbReference type="Proteomes" id="UP000309128">
    <property type="component" value="Unassembled WGS sequence"/>
</dbReference>
<comment type="caution">
    <text evidence="2">The sequence shown here is derived from an EMBL/GenBank/DDBJ whole genome shotgun (WGS) entry which is preliminary data.</text>
</comment>
<gene>
    <name evidence="2" type="ORF">ETD86_37285</name>
</gene>
<name>A0A5S4F488_9ACTN</name>
<evidence type="ECO:0008006" key="4">
    <source>
        <dbReference type="Google" id="ProtNLM"/>
    </source>
</evidence>
<evidence type="ECO:0000313" key="3">
    <source>
        <dbReference type="Proteomes" id="UP000309128"/>
    </source>
</evidence>